<feature type="domain" description="CobQ/CobB/MinD/ParA nucleotide binding" evidence="1">
    <location>
        <begin position="24"/>
        <end position="201"/>
    </location>
</feature>
<dbReference type="Proteomes" id="UP001163739">
    <property type="component" value="Chromosome"/>
</dbReference>
<proteinExistence type="predicted"/>
<dbReference type="SUPFAM" id="SSF52540">
    <property type="entry name" value="P-loop containing nucleoside triphosphate hydrolases"/>
    <property type="match status" value="1"/>
</dbReference>
<protein>
    <submittedName>
        <fullName evidence="2">AAA family ATPase</fullName>
    </submittedName>
</protein>
<accession>A0ABY6N2C9</accession>
<dbReference type="InterPro" id="IPR004484">
    <property type="entry name" value="CbiA/CobB_synth"/>
</dbReference>
<evidence type="ECO:0000313" key="3">
    <source>
        <dbReference type="Proteomes" id="UP001163739"/>
    </source>
</evidence>
<name>A0ABY6N2C9_9ALTE</name>
<dbReference type="InterPro" id="IPR027417">
    <property type="entry name" value="P-loop_NTPase"/>
</dbReference>
<dbReference type="PANTHER" id="PTHR43873:SF1">
    <property type="entry name" value="COBYRINATE A,C-DIAMIDE SYNTHASE"/>
    <property type="match status" value="1"/>
</dbReference>
<evidence type="ECO:0000313" key="2">
    <source>
        <dbReference type="EMBL" id="UZE96190.1"/>
    </source>
</evidence>
<keyword evidence="3" id="KW-1185">Reference proteome</keyword>
<dbReference type="RefSeq" id="WP_265047674.1">
    <property type="nucleotide sequence ID" value="NZ_CP100390.1"/>
</dbReference>
<dbReference type="EMBL" id="CP100390">
    <property type="protein sequence ID" value="UZE96190.1"/>
    <property type="molecule type" value="Genomic_DNA"/>
</dbReference>
<sequence length="257" mass="27848">MSSDTRTNTTDSPLSSPDVYCPVLMIASPGPGHGKTMLSALVARLHLNKGRKVQVFKAGSDLSDHTVLECASGQKVLSIDLLTMSELAIKRVLYHAAYESDLIIIECAKGLFDGQARGSHADLARLLGVPIVVVIDAQGINQTFGAIAHGMQSFQPDLPFGGVIANGMSNVDHFQRIKQGTPARVPLIAGIPRDKKLALPARYLASIQPRDCHDLDRWLEEAIDTLISSRFTAGIERLPEAICFSLPRSTQFGCRDF</sequence>
<dbReference type="Pfam" id="PF01656">
    <property type="entry name" value="CbiA"/>
    <property type="match status" value="1"/>
</dbReference>
<dbReference type="PANTHER" id="PTHR43873">
    <property type="entry name" value="COBYRINATE A,C-DIAMIDE SYNTHASE"/>
    <property type="match status" value="1"/>
</dbReference>
<dbReference type="InterPro" id="IPR002586">
    <property type="entry name" value="CobQ/CobB/MinD/ParA_Nub-bd_dom"/>
</dbReference>
<organism evidence="2 3">
    <name type="scientific">Alkalimarinus alittae</name>
    <dbReference type="NCBI Taxonomy" id="2961619"/>
    <lineage>
        <taxon>Bacteria</taxon>
        <taxon>Pseudomonadati</taxon>
        <taxon>Pseudomonadota</taxon>
        <taxon>Gammaproteobacteria</taxon>
        <taxon>Alteromonadales</taxon>
        <taxon>Alteromonadaceae</taxon>
        <taxon>Alkalimarinus</taxon>
    </lineage>
</organism>
<reference evidence="2" key="1">
    <citation type="submission" date="2022-06" db="EMBL/GenBank/DDBJ databases">
        <title>Alkalimarinus sp. nov., isolated from gut of a Alitta virens.</title>
        <authorList>
            <person name="Yang A.I."/>
            <person name="Shin N.-R."/>
        </authorList>
    </citation>
    <scope>NUCLEOTIDE SEQUENCE</scope>
    <source>
        <strain evidence="2">A2M4</strain>
    </source>
</reference>
<evidence type="ECO:0000259" key="1">
    <source>
        <dbReference type="Pfam" id="PF01656"/>
    </source>
</evidence>
<gene>
    <name evidence="2" type="ORF">NKI27_00145</name>
</gene>
<dbReference type="Gene3D" id="3.40.50.300">
    <property type="entry name" value="P-loop containing nucleotide triphosphate hydrolases"/>
    <property type="match status" value="1"/>
</dbReference>